<evidence type="ECO:0000259" key="2">
    <source>
        <dbReference type="Pfam" id="PF00144"/>
    </source>
</evidence>
<evidence type="ECO:0000313" key="5">
    <source>
        <dbReference type="Proteomes" id="UP000316471"/>
    </source>
</evidence>
<dbReference type="EMBL" id="VLKP01000002">
    <property type="protein sequence ID" value="TWI13486.1"/>
    <property type="molecule type" value="Genomic_DNA"/>
</dbReference>
<dbReference type="InterPro" id="IPR050491">
    <property type="entry name" value="AmpC-like"/>
</dbReference>
<dbReference type="Gene3D" id="3.40.710.10">
    <property type="entry name" value="DD-peptidase/beta-lactamase superfamily"/>
    <property type="match status" value="1"/>
</dbReference>
<dbReference type="SUPFAM" id="SSF56601">
    <property type="entry name" value="beta-lactamase/transpeptidase-like"/>
    <property type="match status" value="1"/>
</dbReference>
<dbReference type="Pfam" id="PF11954">
    <property type="entry name" value="DUF3471"/>
    <property type="match status" value="1"/>
</dbReference>
<dbReference type="AlphaFoldDB" id="A0A562M0P3"/>
<dbReference type="InterPro" id="IPR023650">
    <property type="entry name" value="Beta-lactam_class-A_AS"/>
</dbReference>
<gene>
    <name evidence="4" type="ORF">IP93_00648</name>
</gene>
<name>A0A562M0P3_9GAMM</name>
<dbReference type="InterPro" id="IPR012338">
    <property type="entry name" value="Beta-lactam/transpept-like"/>
</dbReference>
<sequence length="594" mass="63178">MRPLSPATSLLTLALAATMVGSGFAATPAPTSRISVLAHAAASTAAPATVPVPAAEASTVPTPAAVARYAAQMLAKTYDPAGPGAAVLVTRGDQVLYRGSIGRADMSAANPLTADAMFRIASVSKQFAAAGVLRLVEQGKVALDDPLTRYLPGYPNGDAVSVRQLLNHTSGIRSYTDMPGMMDGPIRKDVTTAQLIDVFKNEKPDFAPGEGWRYNNSGYVLVGAVIEAASGMPWHRFLHQEFFAPLGMSHTGYGHDPAIVARQVHGYAWEGDKVVDAPPISMTQPHAAGALVSSVDDLQKWNRALHEGRLFKDATYTAMITPEGKAVDNKYGYGITTGTLRGRPMLSHGGGIFGFSTTLNYLPGPDIGVVVLQNGQGSRGEHEGPSEMARRLAAFTLGDPYPTPSPIAIDAATLKQYEGVYRIDDKTTRTLRVVDGKLTGQRTGGQRAELTSIAQDTFLYEDGFNRFDVLRDATGKITSMRFYPEGEGPGTVVALSKEPLPADRASVQLPAPALQRLVGRYEFNGMPMLITVADGALHAQLGSQPVLPLQAESADRFYPTVVDATLEFSPASGMPETVTLHQNGQQIAFKRSAN</sequence>
<feature type="signal peptide" evidence="1">
    <location>
        <begin position="1"/>
        <end position="25"/>
    </location>
</feature>
<protein>
    <submittedName>
        <fullName evidence="4">CubicO group peptidase (Beta-lactamase class C family)</fullName>
    </submittedName>
</protein>
<dbReference type="RefSeq" id="WP_144811927.1">
    <property type="nucleotide sequence ID" value="NZ_VLKP01000002.1"/>
</dbReference>
<dbReference type="PANTHER" id="PTHR46825:SF9">
    <property type="entry name" value="BETA-LACTAMASE-RELATED DOMAIN-CONTAINING PROTEIN"/>
    <property type="match status" value="1"/>
</dbReference>
<feature type="chain" id="PRO_5022210354" evidence="1">
    <location>
        <begin position="26"/>
        <end position="594"/>
    </location>
</feature>
<reference evidence="4 5" key="1">
    <citation type="journal article" date="2015" name="Stand. Genomic Sci.">
        <title>Genomic Encyclopedia of Bacterial and Archaeal Type Strains, Phase III: the genomes of soil and plant-associated and newly described type strains.</title>
        <authorList>
            <person name="Whitman W.B."/>
            <person name="Woyke T."/>
            <person name="Klenk H.P."/>
            <person name="Zhou Y."/>
            <person name="Lilburn T.G."/>
            <person name="Beck B.J."/>
            <person name="De Vos P."/>
            <person name="Vandamme P."/>
            <person name="Eisen J.A."/>
            <person name="Garrity G."/>
            <person name="Hugenholtz P."/>
            <person name="Kyrpides N.C."/>
        </authorList>
    </citation>
    <scope>NUCLEOTIDE SEQUENCE [LARGE SCALE GENOMIC DNA]</scope>
    <source>
        <strain evidence="4 5">CGMCC 1.10136</strain>
    </source>
</reference>
<evidence type="ECO:0000256" key="1">
    <source>
        <dbReference type="SAM" id="SignalP"/>
    </source>
</evidence>
<organism evidence="4 5">
    <name type="scientific">Aerolutibacter ruishenii</name>
    <dbReference type="NCBI Taxonomy" id="686800"/>
    <lineage>
        <taxon>Bacteria</taxon>
        <taxon>Pseudomonadati</taxon>
        <taxon>Pseudomonadota</taxon>
        <taxon>Gammaproteobacteria</taxon>
        <taxon>Lysobacterales</taxon>
        <taxon>Lysobacteraceae</taxon>
        <taxon>Aerolutibacter</taxon>
    </lineage>
</organism>
<dbReference type="InterPro" id="IPR001466">
    <property type="entry name" value="Beta-lactam-related"/>
</dbReference>
<dbReference type="Pfam" id="PF00144">
    <property type="entry name" value="Beta-lactamase"/>
    <property type="match status" value="1"/>
</dbReference>
<dbReference type="PANTHER" id="PTHR46825">
    <property type="entry name" value="D-ALANYL-D-ALANINE-CARBOXYPEPTIDASE/ENDOPEPTIDASE AMPH"/>
    <property type="match status" value="1"/>
</dbReference>
<dbReference type="OrthoDB" id="9799367at2"/>
<comment type="caution">
    <text evidence="4">The sequence shown here is derived from an EMBL/GenBank/DDBJ whole genome shotgun (WGS) entry which is preliminary data.</text>
</comment>
<evidence type="ECO:0000313" key="4">
    <source>
        <dbReference type="EMBL" id="TWI13486.1"/>
    </source>
</evidence>
<keyword evidence="5" id="KW-1185">Reference proteome</keyword>
<dbReference type="Proteomes" id="UP000316471">
    <property type="component" value="Unassembled WGS sequence"/>
</dbReference>
<feature type="domain" description="Beta-lactamase-related" evidence="2">
    <location>
        <begin position="81"/>
        <end position="381"/>
    </location>
</feature>
<evidence type="ECO:0000259" key="3">
    <source>
        <dbReference type="Pfam" id="PF11954"/>
    </source>
</evidence>
<feature type="domain" description="Peptidase S12 Pab87-related C-terminal" evidence="3">
    <location>
        <begin position="404"/>
        <end position="483"/>
    </location>
</feature>
<dbReference type="InterPro" id="IPR021860">
    <property type="entry name" value="Peptidase_S12_Pab87-rel_C"/>
</dbReference>
<keyword evidence="1" id="KW-0732">Signal</keyword>
<accession>A0A562M0P3</accession>
<proteinExistence type="predicted"/>
<dbReference type="PROSITE" id="PS00146">
    <property type="entry name" value="BETA_LACTAMASE_A"/>
    <property type="match status" value="1"/>
</dbReference>